<keyword evidence="4 9" id="KW-0812">Transmembrane</keyword>
<dbReference type="GO" id="GO:0005886">
    <property type="term" value="C:plasma membrane"/>
    <property type="evidence" value="ECO:0007669"/>
    <property type="project" value="UniProtKB-SubCell"/>
</dbReference>
<dbReference type="InterPro" id="IPR036890">
    <property type="entry name" value="HATPase_C_sf"/>
</dbReference>
<dbReference type="Proteomes" id="UP000594118">
    <property type="component" value="Chromosome"/>
</dbReference>
<dbReference type="CDD" id="cd16917">
    <property type="entry name" value="HATPase_UhpB-NarQ-NarX-like"/>
    <property type="match status" value="1"/>
</dbReference>
<feature type="transmembrane region" description="Helical" evidence="9">
    <location>
        <begin position="12"/>
        <end position="32"/>
    </location>
</feature>
<dbReference type="AlphaFoldDB" id="A0A7L9WQ54"/>
<dbReference type="PANTHER" id="PTHR24421">
    <property type="entry name" value="NITRATE/NITRITE SENSOR PROTEIN NARX-RELATED"/>
    <property type="match status" value="1"/>
</dbReference>
<dbReference type="SUPFAM" id="SSF55874">
    <property type="entry name" value="ATPase domain of HSP90 chaperone/DNA topoisomerase II/histidine kinase"/>
    <property type="match status" value="1"/>
</dbReference>
<dbReference type="GO" id="GO:0016301">
    <property type="term" value="F:kinase activity"/>
    <property type="evidence" value="ECO:0007669"/>
    <property type="project" value="UniProtKB-KW"/>
</dbReference>
<comment type="subcellular location">
    <subcellularLocation>
        <location evidence="1">Cell membrane</location>
        <topology evidence="1">Multi-pass membrane protein</topology>
    </subcellularLocation>
</comment>
<feature type="transmembrane region" description="Helical" evidence="9">
    <location>
        <begin position="247"/>
        <end position="269"/>
    </location>
</feature>
<feature type="transmembrane region" description="Helical" evidence="9">
    <location>
        <begin position="275"/>
        <end position="295"/>
    </location>
</feature>
<gene>
    <name evidence="10" type="ORF">F3W81_14800</name>
</gene>
<evidence type="ECO:0000256" key="7">
    <source>
        <dbReference type="ARBA" id="ARBA00023012"/>
    </source>
</evidence>
<keyword evidence="2" id="KW-1003">Cell membrane</keyword>
<keyword evidence="11" id="KW-1185">Reference proteome</keyword>
<feature type="transmembrane region" description="Helical" evidence="9">
    <location>
        <begin position="399"/>
        <end position="415"/>
    </location>
</feature>
<sequence length="734" mass="78927">MDAFVFRSPVVVLLATWFAAFAAAALVILLAISQPWLGLTLERTNPSAAHTLDPIVLSASTGPSAALPAPAHLLSIAPASGPQDAGLRLGTLDLVEEPDYIPEAGMLRHFLDRQQMLAAMLRGGEVVLEVEKDGALIRQRVTPVPARPLRDLPAVFWIQIFVGLAGPCLGGWIVSLKPRQPSAWYFLLAGIGLAMAAYAAAIYSTRELALSRTLLNIFTRMNGAGTLLFGVGMINLFLIYPKRLVHGWALLLTPVLLGGWIVALVIGAPLQSYNIQIPVAAAMLALLGGIAAQYLISRNDPSARAVLTWFGLSVILGAGGFVATIVLPFLSGVEPGISQGHAFIFFLAIYVGLGLGIARYRLFDLSDWAFQLVFYGAGVLLLLGLDAALVLVLSLQKDAALGLSLAVVGFAYLPLRHALQIRLRKTDETPFDQVFAQITEIALTHDPVEQERQLRAFWQDRFEPLQITLSPKGLAAPQLVDRGEALDLPGAGCLPDLRLRWAAGGRRLFSSRDLHHARGINDILGRSLAQHIAYESAVAEERSRINRDMHDNIGVQLLGALHSAEVDRKDMLIRQTLLDLREIISNPSSIGAPLPRLLADLRGQISEHMEAVGVSFSWQTEAIPNIELAAAEAHVLRAFFREGANNILRHAHAPHAIARISFDHAHLNISLSDDGAGFDVATAVPGNGIANLTDRIAACGGTFDIRSGAQGTTLSARLPLPAAAADRPVRRMSA</sequence>
<feature type="transmembrane region" description="Helical" evidence="9">
    <location>
        <begin position="372"/>
        <end position="393"/>
    </location>
</feature>
<evidence type="ECO:0000256" key="5">
    <source>
        <dbReference type="ARBA" id="ARBA00022777"/>
    </source>
</evidence>
<evidence type="ECO:0000256" key="6">
    <source>
        <dbReference type="ARBA" id="ARBA00022989"/>
    </source>
</evidence>
<feature type="transmembrane region" description="Helical" evidence="9">
    <location>
        <begin position="154"/>
        <end position="176"/>
    </location>
</feature>
<feature type="transmembrane region" description="Helical" evidence="9">
    <location>
        <begin position="183"/>
        <end position="203"/>
    </location>
</feature>
<dbReference type="KEGG" id="pshq:F3W81_14800"/>
<evidence type="ECO:0000256" key="1">
    <source>
        <dbReference type="ARBA" id="ARBA00004651"/>
    </source>
</evidence>
<keyword evidence="7" id="KW-0902">Two-component regulatory system</keyword>
<dbReference type="EMBL" id="CP045201">
    <property type="protein sequence ID" value="QOL81984.1"/>
    <property type="molecule type" value="Genomic_DNA"/>
</dbReference>
<evidence type="ECO:0000256" key="9">
    <source>
        <dbReference type="SAM" id="Phobius"/>
    </source>
</evidence>
<feature type="transmembrane region" description="Helical" evidence="9">
    <location>
        <begin position="342"/>
        <end position="360"/>
    </location>
</feature>
<evidence type="ECO:0000313" key="11">
    <source>
        <dbReference type="Proteomes" id="UP000594118"/>
    </source>
</evidence>
<evidence type="ECO:0000256" key="4">
    <source>
        <dbReference type="ARBA" id="ARBA00022692"/>
    </source>
</evidence>
<evidence type="ECO:0000256" key="2">
    <source>
        <dbReference type="ARBA" id="ARBA00022475"/>
    </source>
</evidence>
<evidence type="ECO:0000313" key="10">
    <source>
        <dbReference type="EMBL" id="QOL81984.1"/>
    </source>
</evidence>
<dbReference type="Gene3D" id="3.30.565.10">
    <property type="entry name" value="Histidine kinase-like ATPase, C-terminal domain"/>
    <property type="match status" value="1"/>
</dbReference>
<keyword evidence="6 9" id="KW-1133">Transmembrane helix</keyword>
<keyword evidence="3" id="KW-0808">Transferase</keyword>
<dbReference type="GO" id="GO:0000160">
    <property type="term" value="P:phosphorelay signal transduction system"/>
    <property type="evidence" value="ECO:0007669"/>
    <property type="project" value="UniProtKB-KW"/>
</dbReference>
<feature type="transmembrane region" description="Helical" evidence="9">
    <location>
        <begin position="307"/>
        <end position="330"/>
    </location>
</feature>
<feature type="transmembrane region" description="Helical" evidence="9">
    <location>
        <begin position="223"/>
        <end position="240"/>
    </location>
</feature>
<protein>
    <submittedName>
        <fullName evidence="10">ATPase</fullName>
    </submittedName>
</protein>
<dbReference type="RefSeq" id="WP_193079898.1">
    <property type="nucleotide sequence ID" value="NZ_CP045201.1"/>
</dbReference>
<keyword evidence="5" id="KW-0418">Kinase</keyword>
<reference evidence="10 11" key="1">
    <citation type="submission" date="2019-10" db="EMBL/GenBank/DDBJ databases">
        <title>Pseudopuniceibacterium sp. HQ09 islated from Antarctica.</title>
        <authorList>
            <person name="Liao L."/>
            <person name="Su S."/>
            <person name="Chen B."/>
            <person name="Yu Y."/>
        </authorList>
    </citation>
    <scope>NUCLEOTIDE SEQUENCE [LARGE SCALE GENOMIC DNA]</scope>
    <source>
        <strain evidence="10 11">HQ09</strain>
    </source>
</reference>
<dbReference type="InterPro" id="IPR050482">
    <property type="entry name" value="Sensor_HK_TwoCompSys"/>
</dbReference>
<dbReference type="PANTHER" id="PTHR24421:SF37">
    <property type="entry name" value="SENSOR HISTIDINE KINASE NARS"/>
    <property type="match status" value="1"/>
</dbReference>
<accession>A0A7L9WQ54</accession>
<evidence type="ECO:0000256" key="3">
    <source>
        <dbReference type="ARBA" id="ARBA00022679"/>
    </source>
</evidence>
<organism evidence="10 11">
    <name type="scientific">Pseudooceanicola spongiae</name>
    <dbReference type="NCBI Taxonomy" id="2613965"/>
    <lineage>
        <taxon>Bacteria</taxon>
        <taxon>Pseudomonadati</taxon>
        <taxon>Pseudomonadota</taxon>
        <taxon>Alphaproteobacteria</taxon>
        <taxon>Rhodobacterales</taxon>
        <taxon>Paracoccaceae</taxon>
        <taxon>Pseudooceanicola</taxon>
    </lineage>
</organism>
<name>A0A7L9WQ54_9RHOB</name>
<evidence type="ECO:0000256" key="8">
    <source>
        <dbReference type="ARBA" id="ARBA00023136"/>
    </source>
</evidence>
<proteinExistence type="predicted"/>
<keyword evidence="8 9" id="KW-0472">Membrane</keyword>